<organism evidence="2 3">
    <name type="scientific">Phytohabitans kaempferiae</name>
    <dbReference type="NCBI Taxonomy" id="1620943"/>
    <lineage>
        <taxon>Bacteria</taxon>
        <taxon>Bacillati</taxon>
        <taxon>Actinomycetota</taxon>
        <taxon>Actinomycetes</taxon>
        <taxon>Micromonosporales</taxon>
        <taxon>Micromonosporaceae</taxon>
    </lineage>
</organism>
<evidence type="ECO:0000313" key="2">
    <source>
        <dbReference type="EMBL" id="MFC0530540.1"/>
    </source>
</evidence>
<dbReference type="RefSeq" id="WP_377253698.1">
    <property type="nucleotide sequence ID" value="NZ_JBHLUH010000047.1"/>
</dbReference>
<comment type="caution">
    <text evidence="2">The sequence shown here is derived from an EMBL/GenBank/DDBJ whole genome shotgun (WGS) entry which is preliminary data.</text>
</comment>
<evidence type="ECO:0000313" key="3">
    <source>
        <dbReference type="Proteomes" id="UP001589867"/>
    </source>
</evidence>
<feature type="compositionally biased region" description="Basic and acidic residues" evidence="1">
    <location>
        <begin position="29"/>
        <end position="50"/>
    </location>
</feature>
<keyword evidence="3" id="KW-1185">Reference proteome</keyword>
<dbReference type="Proteomes" id="UP001589867">
    <property type="component" value="Unassembled WGS sequence"/>
</dbReference>
<reference evidence="2 3" key="1">
    <citation type="submission" date="2024-09" db="EMBL/GenBank/DDBJ databases">
        <authorList>
            <person name="Sun Q."/>
            <person name="Mori K."/>
        </authorList>
    </citation>
    <scope>NUCLEOTIDE SEQUENCE [LARGE SCALE GENOMIC DNA]</scope>
    <source>
        <strain evidence="2 3">TBRC 3947</strain>
    </source>
</reference>
<name>A0ABV6M762_9ACTN</name>
<sequence length="147" mass="16453">MSGPRRRVPAERSRIDSSTTPDLRYYRPASRETDNDDHKVTIDQGAHDAVRPPPRPVYLYLNSAAGKDAAARIDNELGRFRAHDYHRRHQRAMAATSTVGAAVRTPEDVPAALEPYESLALPVISAVRPTSEAERRTLMETFAPLRH</sequence>
<gene>
    <name evidence="2" type="ORF">ACFFIA_23030</name>
</gene>
<evidence type="ECO:0000256" key="1">
    <source>
        <dbReference type="SAM" id="MobiDB-lite"/>
    </source>
</evidence>
<protein>
    <submittedName>
        <fullName evidence="2">Uncharacterized protein</fullName>
    </submittedName>
</protein>
<feature type="region of interest" description="Disordered" evidence="1">
    <location>
        <begin position="1"/>
        <end position="54"/>
    </location>
</feature>
<accession>A0ABV6M762</accession>
<dbReference type="EMBL" id="JBHLUH010000047">
    <property type="protein sequence ID" value="MFC0530540.1"/>
    <property type="molecule type" value="Genomic_DNA"/>
</dbReference>
<proteinExistence type="predicted"/>